<dbReference type="PANTHER" id="PTHR45649:SF26">
    <property type="entry name" value="OS04G0435100 PROTEIN"/>
    <property type="match status" value="1"/>
</dbReference>
<feature type="transmembrane region" description="Helical" evidence="6">
    <location>
        <begin position="67"/>
        <end position="88"/>
    </location>
</feature>
<accession>A0A6J7M4Z2</accession>
<feature type="transmembrane region" description="Helical" evidence="6">
    <location>
        <begin position="108"/>
        <end position="133"/>
    </location>
</feature>
<dbReference type="GO" id="GO:0016020">
    <property type="term" value="C:membrane"/>
    <property type="evidence" value="ECO:0007669"/>
    <property type="project" value="UniProtKB-SubCell"/>
</dbReference>
<feature type="transmembrane region" description="Helical" evidence="6">
    <location>
        <begin position="412"/>
        <end position="438"/>
    </location>
</feature>
<keyword evidence="5 6" id="KW-0472">Membrane</keyword>
<feature type="transmembrane region" description="Helical" evidence="6">
    <location>
        <begin position="34"/>
        <end position="55"/>
    </location>
</feature>
<dbReference type="AlphaFoldDB" id="A0A6J7M4Z2"/>
<dbReference type="EMBL" id="CAFBOM010000019">
    <property type="protein sequence ID" value="CAB4975816.1"/>
    <property type="molecule type" value="Genomic_DNA"/>
</dbReference>
<evidence type="ECO:0000256" key="4">
    <source>
        <dbReference type="ARBA" id="ARBA00022989"/>
    </source>
</evidence>
<feature type="transmembrane region" description="Helical" evidence="6">
    <location>
        <begin position="153"/>
        <end position="171"/>
    </location>
</feature>
<dbReference type="PANTHER" id="PTHR45649">
    <property type="entry name" value="AMINO-ACID PERMEASE BAT1"/>
    <property type="match status" value="1"/>
</dbReference>
<dbReference type="InterPro" id="IPR002293">
    <property type="entry name" value="AA/rel_permease1"/>
</dbReference>
<keyword evidence="2" id="KW-0813">Transport</keyword>
<sequence length="567" mass="61194">MAEISTIQDDDERRLAELGYKQELSRTWSGFSNFAISFSIISILAGCFTTFYFGWNNGGPIAISIGWPVIAALILVIGFCMSELVSAYPTSGGIYWWASKLGGIKAGYYTGWLNLVGLIAIVASVAYGAATFFDYSISRFSESWAAGYSLERVFIIFLVILLLTALANIFSSHLLAVFNNISVWWHVVGAAIVVIILVFFLKEGATHWGVADVFTGRVNNTFGLHGSTDGALNGAGTSGPGFWFYVLPLGFLLTQYTITGYDASAHLSEETHGAADNAAKGIWRSIFYSAIGGWVLLLTFLFAVQDPIAVSAGGGGVQVILDQALTPQMSGTVLLIATIGQLFCTTACLTSASRMLFAFSRDGAVPGAKLWSRVNKAKTPVYAVIGVTVAGLILTLPALWKVNIGSAEEPIYTVTAFFAVVSIGVLGLYLAFAIPIYYRWRAGANFKQGSWNLGNKWKWMAPIAVLEILITSVYFILPLYPAGAPGFMRGFLGAPSAEEVPFDWKSVNYAPLVLGAILIALWIGWHLSAKKWFTGPKVTIDLPAGVSSADEIALEHEHKGYHQPPES</sequence>
<reference evidence="7" key="1">
    <citation type="submission" date="2020-05" db="EMBL/GenBank/DDBJ databases">
        <authorList>
            <person name="Chiriac C."/>
            <person name="Salcher M."/>
            <person name="Ghai R."/>
            <person name="Kavagutti S V."/>
        </authorList>
    </citation>
    <scope>NUCLEOTIDE SEQUENCE</scope>
</reference>
<name>A0A6J7M4Z2_9ZZZZ</name>
<dbReference type="GO" id="GO:0022857">
    <property type="term" value="F:transmembrane transporter activity"/>
    <property type="evidence" value="ECO:0007669"/>
    <property type="project" value="InterPro"/>
</dbReference>
<evidence type="ECO:0000256" key="6">
    <source>
        <dbReference type="SAM" id="Phobius"/>
    </source>
</evidence>
<evidence type="ECO:0000313" key="7">
    <source>
        <dbReference type="EMBL" id="CAB4975816.1"/>
    </source>
</evidence>
<keyword evidence="3 6" id="KW-0812">Transmembrane</keyword>
<feature type="transmembrane region" description="Helical" evidence="6">
    <location>
        <begin position="459"/>
        <end position="480"/>
    </location>
</feature>
<evidence type="ECO:0000256" key="2">
    <source>
        <dbReference type="ARBA" id="ARBA00022448"/>
    </source>
</evidence>
<feature type="transmembrane region" description="Helical" evidence="6">
    <location>
        <begin position="380"/>
        <end position="400"/>
    </location>
</feature>
<evidence type="ECO:0000256" key="5">
    <source>
        <dbReference type="ARBA" id="ARBA00023136"/>
    </source>
</evidence>
<evidence type="ECO:0000256" key="3">
    <source>
        <dbReference type="ARBA" id="ARBA00022692"/>
    </source>
</evidence>
<feature type="transmembrane region" description="Helical" evidence="6">
    <location>
        <begin position="509"/>
        <end position="527"/>
    </location>
</feature>
<dbReference type="Gene3D" id="1.20.1740.10">
    <property type="entry name" value="Amino acid/polyamine transporter I"/>
    <property type="match status" value="1"/>
</dbReference>
<proteinExistence type="predicted"/>
<comment type="subcellular location">
    <subcellularLocation>
        <location evidence="1">Membrane</location>
        <topology evidence="1">Multi-pass membrane protein</topology>
    </subcellularLocation>
</comment>
<dbReference type="Pfam" id="PF13520">
    <property type="entry name" value="AA_permease_2"/>
    <property type="match status" value="1"/>
</dbReference>
<organism evidence="7">
    <name type="scientific">freshwater metagenome</name>
    <dbReference type="NCBI Taxonomy" id="449393"/>
    <lineage>
        <taxon>unclassified sequences</taxon>
        <taxon>metagenomes</taxon>
        <taxon>ecological metagenomes</taxon>
    </lineage>
</organism>
<gene>
    <name evidence="7" type="ORF">UFOPK3957_00205</name>
</gene>
<feature type="transmembrane region" description="Helical" evidence="6">
    <location>
        <begin position="333"/>
        <end position="359"/>
    </location>
</feature>
<dbReference type="PIRSF" id="PIRSF006060">
    <property type="entry name" value="AA_transporter"/>
    <property type="match status" value="1"/>
</dbReference>
<keyword evidence="4 6" id="KW-1133">Transmembrane helix</keyword>
<feature type="transmembrane region" description="Helical" evidence="6">
    <location>
        <begin position="286"/>
        <end position="304"/>
    </location>
</feature>
<feature type="transmembrane region" description="Helical" evidence="6">
    <location>
        <begin position="183"/>
        <end position="201"/>
    </location>
</feature>
<protein>
    <submittedName>
        <fullName evidence="7">Unannotated protein</fullName>
    </submittedName>
</protein>
<evidence type="ECO:0000256" key="1">
    <source>
        <dbReference type="ARBA" id="ARBA00004141"/>
    </source>
</evidence>